<comment type="similarity">
    <text evidence="2">Belongs to the RRP40 family.</text>
</comment>
<dbReference type="PANTHER" id="PTHR21321">
    <property type="entry name" value="PNAS-3 RELATED"/>
    <property type="match status" value="1"/>
</dbReference>
<gene>
    <name evidence="10" type="ORF">BABINDRAFT_160697</name>
</gene>
<sequence>MDSTTLVLPGDKLPLPKTQTQPIILGPGIYKSPATQEIIPVSAGLLTQGTKKAAHYIYTENNSKRYIPQVNDFVIGVVTGVYGEFYRVALSNFSQTVQLHSLAFENATKKNKPVLKIGNIVYARVKSAHLDIEPEIECVDSSTGKAAGFGLLEGGYLLNDLSLNYTRSLLFGNASLNAILEALSLKCKFEIAIGVNGKIWINAGDGDVKLTLACVKVLEGAASRSGAQTATLIEQTWKEVGI</sequence>
<dbReference type="InterPro" id="IPR037319">
    <property type="entry name" value="Rrp40_S1"/>
</dbReference>
<dbReference type="GO" id="GO:0071035">
    <property type="term" value="P:nuclear polyadenylation-dependent rRNA catabolic process"/>
    <property type="evidence" value="ECO:0007669"/>
    <property type="project" value="EnsemblFungi"/>
</dbReference>
<name>A0A1E3QUI0_9ASCO</name>
<dbReference type="GO" id="GO:0071034">
    <property type="term" value="P:CUT catabolic process"/>
    <property type="evidence" value="ECO:0007669"/>
    <property type="project" value="TreeGrafter"/>
</dbReference>
<comment type="subcellular location">
    <subcellularLocation>
        <location evidence="1">Nucleus</location>
        <location evidence="1">Nucleolus</location>
    </subcellularLocation>
</comment>
<dbReference type="Pfam" id="PF15985">
    <property type="entry name" value="KH_6"/>
    <property type="match status" value="1"/>
</dbReference>
<dbReference type="Pfam" id="PF21262">
    <property type="entry name" value="RRP40_S1"/>
    <property type="match status" value="1"/>
</dbReference>
<dbReference type="EMBL" id="KV454428">
    <property type="protein sequence ID" value="ODQ81338.1"/>
    <property type="molecule type" value="Genomic_DNA"/>
</dbReference>
<evidence type="ECO:0000256" key="3">
    <source>
        <dbReference type="ARBA" id="ARBA00022490"/>
    </source>
</evidence>
<dbReference type="PANTHER" id="PTHR21321:SF1">
    <property type="entry name" value="EXOSOME COMPLEX COMPONENT RRP40"/>
    <property type="match status" value="1"/>
</dbReference>
<dbReference type="InterPro" id="IPR012340">
    <property type="entry name" value="NA-bd_OB-fold"/>
</dbReference>
<dbReference type="SUPFAM" id="SSF54791">
    <property type="entry name" value="Eukaryotic type KH-domain (KH-domain type I)"/>
    <property type="match status" value="1"/>
</dbReference>
<organism evidence="10 11">
    <name type="scientific">Babjeviella inositovora NRRL Y-12698</name>
    <dbReference type="NCBI Taxonomy" id="984486"/>
    <lineage>
        <taxon>Eukaryota</taxon>
        <taxon>Fungi</taxon>
        <taxon>Dikarya</taxon>
        <taxon>Ascomycota</taxon>
        <taxon>Saccharomycotina</taxon>
        <taxon>Pichiomycetes</taxon>
        <taxon>Serinales incertae sedis</taxon>
        <taxon>Babjeviella</taxon>
    </lineage>
</organism>
<dbReference type="GO" id="GO:0030145">
    <property type="term" value="F:manganese ion binding"/>
    <property type="evidence" value="ECO:0007669"/>
    <property type="project" value="EnsemblFungi"/>
</dbReference>
<evidence type="ECO:0000256" key="6">
    <source>
        <dbReference type="ARBA" id="ARBA00022884"/>
    </source>
</evidence>
<dbReference type="InterPro" id="IPR036612">
    <property type="entry name" value="KH_dom_type_1_sf"/>
</dbReference>
<evidence type="ECO:0000259" key="8">
    <source>
        <dbReference type="Pfam" id="PF15985"/>
    </source>
</evidence>
<dbReference type="Gene3D" id="3.30.1370.10">
    <property type="entry name" value="K Homology domain, type 1"/>
    <property type="match status" value="1"/>
</dbReference>
<dbReference type="CDD" id="cd05790">
    <property type="entry name" value="S1_Rrp40"/>
    <property type="match status" value="1"/>
</dbReference>
<dbReference type="GO" id="GO:0071051">
    <property type="term" value="P:poly(A)-dependent snoRNA 3'-end processing"/>
    <property type="evidence" value="ECO:0007669"/>
    <property type="project" value="TreeGrafter"/>
</dbReference>
<evidence type="ECO:0000313" key="10">
    <source>
        <dbReference type="EMBL" id="ODQ81338.1"/>
    </source>
</evidence>
<keyword evidence="11" id="KW-1185">Reference proteome</keyword>
<dbReference type="GeneID" id="30146244"/>
<dbReference type="InterPro" id="IPR026699">
    <property type="entry name" value="Exosome_RNA_bind1/RRP40/RRP4"/>
</dbReference>
<evidence type="ECO:0000256" key="7">
    <source>
        <dbReference type="ARBA" id="ARBA00030615"/>
    </source>
</evidence>
<dbReference type="GO" id="GO:0000177">
    <property type="term" value="C:cytoplasmic exosome (RNase complex)"/>
    <property type="evidence" value="ECO:0007669"/>
    <property type="project" value="EnsemblFungi"/>
</dbReference>
<dbReference type="GO" id="GO:0003723">
    <property type="term" value="F:RNA binding"/>
    <property type="evidence" value="ECO:0007669"/>
    <property type="project" value="UniProtKB-KW"/>
</dbReference>
<evidence type="ECO:0000313" key="11">
    <source>
        <dbReference type="Proteomes" id="UP000094336"/>
    </source>
</evidence>
<keyword evidence="6" id="KW-0694">RNA-binding</keyword>
<dbReference type="GO" id="GO:0034475">
    <property type="term" value="P:U4 snRNA 3'-end processing"/>
    <property type="evidence" value="ECO:0007669"/>
    <property type="project" value="TreeGrafter"/>
</dbReference>
<dbReference type="Gene3D" id="2.40.50.140">
    <property type="entry name" value="Nucleic acid-binding proteins"/>
    <property type="match status" value="1"/>
</dbReference>
<proteinExistence type="inferred from homology"/>
<dbReference type="InterPro" id="IPR004088">
    <property type="entry name" value="KH_dom_type_1"/>
</dbReference>
<dbReference type="GO" id="GO:0000176">
    <property type="term" value="C:nuclear exosome (RNase complex)"/>
    <property type="evidence" value="ECO:0007669"/>
    <property type="project" value="EnsemblFungi"/>
</dbReference>
<dbReference type="OrthoDB" id="340500at2759"/>
<dbReference type="GO" id="GO:0000467">
    <property type="term" value="P:exonucleolytic trimming to generate mature 3'-end of 5.8S rRNA from tricistronic rRNA transcript (SSU-rRNA, 5.8S rRNA, LSU-rRNA)"/>
    <property type="evidence" value="ECO:0007669"/>
    <property type="project" value="EnsemblFungi"/>
</dbReference>
<dbReference type="GO" id="GO:0005730">
    <property type="term" value="C:nucleolus"/>
    <property type="evidence" value="ECO:0007669"/>
    <property type="project" value="UniProtKB-SubCell"/>
</dbReference>
<reference evidence="11" key="1">
    <citation type="submission" date="2016-05" db="EMBL/GenBank/DDBJ databases">
        <title>Comparative genomics of biotechnologically important yeasts.</title>
        <authorList>
            <consortium name="DOE Joint Genome Institute"/>
            <person name="Riley R."/>
            <person name="Haridas S."/>
            <person name="Wolfe K.H."/>
            <person name="Lopes M.R."/>
            <person name="Hittinger C.T."/>
            <person name="Goker M."/>
            <person name="Salamov A."/>
            <person name="Wisecaver J."/>
            <person name="Long T.M."/>
            <person name="Aerts A.L."/>
            <person name="Barry K."/>
            <person name="Choi C."/>
            <person name="Clum A."/>
            <person name="Coughlan A.Y."/>
            <person name="Deshpande S."/>
            <person name="Douglass A.P."/>
            <person name="Hanson S.J."/>
            <person name="Klenk H.-P."/>
            <person name="Labutti K."/>
            <person name="Lapidus A."/>
            <person name="Lindquist E."/>
            <person name="Lipzen A."/>
            <person name="Meier-Kolthoff J.P."/>
            <person name="Ohm R.A."/>
            <person name="Otillar R.P."/>
            <person name="Pangilinan J."/>
            <person name="Peng Y."/>
            <person name="Rokas A."/>
            <person name="Rosa C.A."/>
            <person name="Scheuner C."/>
            <person name="Sibirny A.A."/>
            <person name="Slot J.C."/>
            <person name="Stielow J.B."/>
            <person name="Sun H."/>
            <person name="Kurtzman C.P."/>
            <person name="Blackwell M."/>
            <person name="Grigoriev I.V."/>
            <person name="Jeffries T.W."/>
        </authorList>
    </citation>
    <scope>NUCLEOTIDE SEQUENCE [LARGE SCALE GENOMIC DNA]</scope>
    <source>
        <strain evidence="11">NRRL Y-12698</strain>
    </source>
</reference>
<dbReference type="STRING" id="984486.A0A1E3QUI0"/>
<feature type="domain" description="Exosome complex exonuclease Rrp40 N-terminal" evidence="9">
    <location>
        <begin position="23"/>
        <end position="65"/>
    </location>
</feature>
<keyword evidence="5" id="KW-0271">Exosome</keyword>
<dbReference type="Gene3D" id="2.40.50.100">
    <property type="match status" value="1"/>
</dbReference>
<accession>A0A1E3QUI0</accession>
<dbReference type="Pfam" id="PF18311">
    <property type="entry name" value="Rrp40_N"/>
    <property type="match status" value="1"/>
</dbReference>
<dbReference type="AlphaFoldDB" id="A0A1E3QUI0"/>
<evidence type="ECO:0000256" key="2">
    <source>
        <dbReference type="ARBA" id="ARBA00007841"/>
    </source>
</evidence>
<dbReference type="FunFam" id="2.40.50.140:FF:000127">
    <property type="entry name" value="Exosome complex component RRP40"/>
    <property type="match status" value="1"/>
</dbReference>
<dbReference type="RefSeq" id="XP_018986666.1">
    <property type="nucleotide sequence ID" value="XM_019128391.1"/>
</dbReference>
<keyword evidence="4" id="KW-0698">rRNA processing</keyword>
<evidence type="ECO:0000256" key="1">
    <source>
        <dbReference type="ARBA" id="ARBA00004604"/>
    </source>
</evidence>
<dbReference type="InterPro" id="IPR041054">
    <property type="entry name" value="Rrp40_N_euk"/>
</dbReference>
<dbReference type="GO" id="GO:0071038">
    <property type="term" value="P:TRAMP-dependent tRNA surveillance pathway"/>
    <property type="evidence" value="ECO:0007669"/>
    <property type="project" value="EnsemblFungi"/>
</dbReference>
<dbReference type="Proteomes" id="UP000094336">
    <property type="component" value="Unassembled WGS sequence"/>
</dbReference>
<evidence type="ECO:0000256" key="4">
    <source>
        <dbReference type="ARBA" id="ARBA00022552"/>
    </source>
</evidence>
<keyword evidence="3" id="KW-0963">Cytoplasm</keyword>
<protein>
    <recommendedName>
        <fullName evidence="7">Ribosomal RNA-processing protein 40</fullName>
    </recommendedName>
</protein>
<dbReference type="SUPFAM" id="SSF50249">
    <property type="entry name" value="Nucleic acid-binding proteins"/>
    <property type="match status" value="1"/>
</dbReference>
<feature type="domain" description="K Homology" evidence="8">
    <location>
        <begin position="155"/>
        <end position="205"/>
    </location>
</feature>
<evidence type="ECO:0000256" key="5">
    <source>
        <dbReference type="ARBA" id="ARBA00022835"/>
    </source>
</evidence>
<evidence type="ECO:0000259" key="9">
    <source>
        <dbReference type="Pfam" id="PF18311"/>
    </source>
</evidence>